<sequence>MFAGYRDEVDGPTAADDGVFIPQKQLQTWWKTLQKKFPGIYPPNEPCPDQYPAGTRLMCYENDDPSKPVRIQIVGSRWRKDQLMGKQAIYVIQHCNDIGTDVYDATEFTTAHEEDPEIGWTLGWDNPPPTAEPEQG</sequence>
<organism evidence="1">
    <name type="scientific">Amphora coffeiformis</name>
    <dbReference type="NCBI Taxonomy" id="265554"/>
    <lineage>
        <taxon>Eukaryota</taxon>
        <taxon>Sar</taxon>
        <taxon>Stramenopiles</taxon>
        <taxon>Ochrophyta</taxon>
        <taxon>Bacillariophyta</taxon>
        <taxon>Bacillariophyceae</taxon>
        <taxon>Bacillariophycidae</taxon>
        <taxon>Thalassiophysales</taxon>
        <taxon>Catenulaceae</taxon>
        <taxon>Amphora</taxon>
    </lineage>
</organism>
<reference evidence="1" key="1">
    <citation type="submission" date="2021-01" db="EMBL/GenBank/DDBJ databases">
        <authorList>
            <person name="Corre E."/>
            <person name="Pelletier E."/>
            <person name="Niang G."/>
            <person name="Scheremetjew M."/>
            <person name="Finn R."/>
            <person name="Kale V."/>
            <person name="Holt S."/>
            <person name="Cochrane G."/>
            <person name="Meng A."/>
            <person name="Brown T."/>
            <person name="Cohen L."/>
        </authorList>
    </citation>
    <scope>NUCLEOTIDE SEQUENCE</scope>
    <source>
        <strain evidence="1">CCMP127</strain>
    </source>
</reference>
<gene>
    <name evidence="1" type="ORF">ACOF00016_LOCUS19033</name>
</gene>
<evidence type="ECO:0000313" key="1">
    <source>
        <dbReference type="EMBL" id="CAE0422455.1"/>
    </source>
</evidence>
<name>A0A7S3LGC6_9STRA</name>
<dbReference type="AlphaFoldDB" id="A0A7S3LGC6"/>
<protein>
    <submittedName>
        <fullName evidence="1">Uncharacterized protein</fullName>
    </submittedName>
</protein>
<proteinExistence type="predicted"/>
<accession>A0A7S3LGC6</accession>
<dbReference type="EMBL" id="HBIM01025556">
    <property type="protein sequence ID" value="CAE0422455.1"/>
    <property type="molecule type" value="Transcribed_RNA"/>
</dbReference>